<evidence type="ECO:0000256" key="1">
    <source>
        <dbReference type="SAM" id="MobiDB-lite"/>
    </source>
</evidence>
<name>A0A161SGX6_9BACL</name>
<dbReference type="RefSeq" id="WP_066246063.1">
    <property type="nucleotide sequence ID" value="NZ_LRFC01000041.1"/>
</dbReference>
<proteinExistence type="predicted"/>
<evidence type="ECO:0000313" key="3">
    <source>
        <dbReference type="Proteomes" id="UP000076567"/>
    </source>
</evidence>
<evidence type="ECO:0000313" key="2">
    <source>
        <dbReference type="EMBL" id="KZE63281.1"/>
    </source>
</evidence>
<reference evidence="3" key="1">
    <citation type="submission" date="2016-01" db="EMBL/GenBank/DDBJ databases">
        <title>Draft genome of Chromobacterium sp. F49.</title>
        <authorList>
            <person name="Hong K.W."/>
        </authorList>
    </citation>
    <scope>NUCLEOTIDE SEQUENCE [LARGE SCALE GENOMIC DNA]</scope>
    <source>
        <strain evidence="3">P7IIIA</strain>
    </source>
</reference>
<keyword evidence="3" id="KW-1185">Reference proteome</keyword>
<sequence length="186" mass="21289">MNDVLNRLYKEVHETEEEKEKRLDKQRQKSKNKKSTTTDRSLPAVSTTTMNPTVGIGEETLEGRAPNVRKRHSIHLLSDNDIGFTRVIYGFIESIDISDKRILITLYDRDTRCIVHLEEVFFENAARNISSMFKVLERAINKDKSLEFTGLGIITKDAEGLFNIAINEQNAFKINNQKIAVFASNN</sequence>
<feature type="region of interest" description="Disordered" evidence="1">
    <location>
        <begin position="1"/>
        <end position="54"/>
    </location>
</feature>
<comment type="caution">
    <text evidence="2">The sequence shown here is derived from an EMBL/GenBank/DDBJ whole genome shotgun (WGS) entry which is preliminary data.</text>
</comment>
<dbReference type="AlphaFoldDB" id="A0A161SGX6"/>
<feature type="compositionally biased region" description="Basic and acidic residues" evidence="1">
    <location>
        <begin position="8"/>
        <end position="27"/>
    </location>
</feature>
<gene>
    <name evidence="2" type="ORF">AWM68_15925</name>
</gene>
<dbReference type="Proteomes" id="UP000076567">
    <property type="component" value="Unassembled WGS sequence"/>
</dbReference>
<dbReference type="EMBL" id="LRFC01000041">
    <property type="protein sequence ID" value="KZE63281.1"/>
    <property type="molecule type" value="Genomic_DNA"/>
</dbReference>
<accession>A0A161SGX6</accession>
<feature type="compositionally biased region" description="Polar residues" evidence="1">
    <location>
        <begin position="38"/>
        <end position="52"/>
    </location>
</feature>
<protein>
    <submittedName>
        <fullName evidence="2">Uncharacterized protein</fullName>
    </submittedName>
</protein>
<organism evidence="2 3">
    <name type="scientific">Fictibacillus phosphorivorans</name>
    <dbReference type="NCBI Taxonomy" id="1221500"/>
    <lineage>
        <taxon>Bacteria</taxon>
        <taxon>Bacillati</taxon>
        <taxon>Bacillota</taxon>
        <taxon>Bacilli</taxon>
        <taxon>Bacillales</taxon>
        <taxon>Fictibacillaceae</taxon>
        <taxon>Fictibacillus</taxon>
    </lineage>
</organism>
<dbReference type="OrthoDB" id="2452459at2"/>